<feature type="compositionally biased region" description="Polar residues" evidence="1">
    <location>
        <begin position="55"/>
        <end position="89"/>
    </location>
</feature>
<comment type="caution">
    <text evidence="2">The sequence shown here is derived from an EMBL/GenBank/DDBJ whole genome shotgun (WGS) entry which is preliminary data.</text>
</comment>
<organism evidence="2 3">
    <name type="scientific">Eleusine coracana subsp. coracana</name>
    <dbReference type="NCBI Taxonomy" id="191504"/>
    <lineage>
        <taxon>Eukaryota</taxon>
        <taxon>Viridiplantae</taxon>
        <taxon>Streptophyta</taxon>
        <taxon>Embryophyta</taxon>
        <taxon>Tracheophyta</taxon>
        <taxon>Spermatophyta</taxon>
        <taxon>Magnoliopsida</taxon>
        <taxon>Liliopsida</taxon>
        <taxon>Poales</taxon>
        <taxon>Poaceae</taxon>
        <taxon>PACMAD clade</taxon>
        <taxon>Chloridoideae</taxon>
        <taxon>Cynodonteae</taxon>
        <taxon>Eleusininae</taxon>
        <taxon>Eleusine</taxon>
    </lineage>
</organism>
<dbReference type="AlphaFoldDB" id="A0AAV5F4J9"/>
<feature type="region of interest" description="Disordered" evidence="1">
    <location>
        <begin position="51"/>
        <end position="89"/>
    </location>
</feature>
<proteinExistence type="predicted"/>
<evidence type="ECO:0000256" key="1">
    <source>
        <dbReference type="SAM" id="MobiDB-lite"/>
    </source>
</evidence>
<keyword evidence="3" id="KW-1185">Reference proteome</keyword>
<name>A0AAV5F4J9_ELECO</name>
<protein>
    <submittedName>
        <fullName evidence="2">Uncharacterized protein</fullName>
    </submittedName>
</protein>
<evidence type="ECO:0000313" key="3">
    <source>
        <dbReference type="Proteomes" id="UP001054889"/>
    </source>
</evidence>
<dbReference type="Proteomes" id="UP001054889">
    <property type="component" value="Unassembled WGS sequence"/>
</dbReference>
<dbReference type="EMBL" id="BQKI01000081">
    <property type="protein sequence ID" value="GJN29558.1"/>
    <property type="molecule type" value="Genomic_DNA"/>
</dbReference>
<reference evidence="2" key="1">
    <citation type="journal article" date="2018" name="DNA Res.">
        <title>Multiple hybrid de novo genome assembly of finger millet, an orphan allotetraploid crop.</title>
        <authorList>
            <person name="Hatakeyama M."/>
            <person name="Aluri S."/>
            <person name="Balachadran M.T."/>
            <person name="Sivarajan S.R."/>
            <person name="Patrignani A."/>
            <person name="Gruter S."/>
            <person name="Poveda L."/>
            <person name="Shimizu-Inatsugi R."/>
            <person name="Baeten J."/>
            <person name="Francoijs K.J."/>
            <person name="Nataraja K.N."/>
            <person name="Reddy Y.A.N."/>
            <person name="Phadnis S."/>
            <person name="Ravikumar R.L."/>
            <person name="Schlapbach R."/>
            <person name="Sreeman S.M."/>
            <person name="Shimizu K.K."/>
        </authorList>
    </citation>
    <scope>NUCLEOTIDE SEQUENCE</scope>
</reference>
<sequence>MEGGWPSGGRWTCPSTPPTTTCAARSTACSRRPPPLQTTTWPAGMVTGTAAARTWSPTRTGKGTGCSSATTCRGKTLPSRSNVSRYLRS</sequence>
<evidence type="ECO:0000313" key="2">
    <source>
        <dbReference type="EMBL" id="GJN29558.1"/>
    </source>
</evidence>
<accession>A0AAV5F4J9</accession>
<gene>
    <name evidence="2" type="primary">gb17791</name>
    <name evidence="2" type="ORF">PR202_gb17791</name>
</gene>
<reference evidence="2" key="2">
    <citation type="submission" date="2021-12" db="EMBL/GenBank/DDBJ databases">
        <title>Resequencing data analysis of finger millet.</title>
        <authorList>
            <person name="Hatakeyama M."/>
            <person name="Aluri S."/>
            <person name="Balachadran M.T."/>
            <person name="Sivarajan S.R."/>
            <person name="Poveda L."/>
            <person name="Shimizu-Inatsugi R."/>
            <person name="Schlapbach R."/>
            <person name="Sreeman S.M."/>
            <person name="Shimizu K.K."/>
        </authorList>
    </citation>
    <scope>NUCLEOTIDE SEQUENCE</scope>
</reference>